<dbReference type="GO" id="GO:0042995">
    <property type="term" value="C:cell projection"/>
    <property type="evidence" value="ECO:0007669"/>
    <property type="project" value="UniProtKB-SubCell"/>
</dbReference>
<comment type="function">
    <text evidence="18">Serine/threonine-protein kinase. Involved in the specific phosphorylation of microtubule-associated proteins for MAP2 and MAP4. Phosphorylates the microtubule-associated protein MAPT/TAU. Phosphorylates CDC25C on 'Ser-216'. Regulates localization and activity of some histone deacetylases by mediating phosphorylation of HDAC7, promoting subsequent interaction between HDAC7 and 14-3-3 and export from the nucleus. Regulates localization and activity of MITF by mediating its phosphorylation, promoting subsequent interaction between MITF and 14-3-3 and retention in the cytosol. Negatively regulates the Hippo signaling pathway and antagonizes the phosphorylation of LATS1. Cooperates with DLG5 to inhibit the kinase activity of STK3/MST2 toward LATS1. Phosphorylates PKP2 and KSR1.</text>
</comment>
<dbReference type="InterPro" id="IPR008271">
    <property type="entry name" value="Ser/Thr_kinase_AS"/>
</dbReference>
<keyword evidence="15" id="KW-0966">Cell projection</keyword>
<dbReference type="FunFam" id="3.30.200.20:FF:000003">
    <property type="entry name" value="Non-specific serine/threonine protein kinase"/>
    <property type="match status" value="1"/>
</dbReference>
<evidence type="ECO:0000313" key="26">
    <source>
        <dbReference type="EMBL" id="KAK0173600.1"/>
    </source>
</evidence>
<dbReference type="PANTHER" id="PTHR24346">
    <property type="entry name" value="MAP/MICROTUBULE AFFINITY-REGULATING KINASE"/>
    <property type="match status" value="1"/>
</dbReference>
<evidence type="ECO:0000256" key="15">
    <source>
        <dbReference type="ARBA" id="ARBA00023273"/>
    </source>
</evidence>
<dbReference type="InterPro" id="IPR000719">
    <property type="entry name" value="Prot_kinase_dom"/>
</dbReference>
<organism evidence="26 27">
    <name type="scientific">Microctonus aethiopoides</name>
    <dbReference type="NCBI Taxonomy" id="144406"/>
    <lineage>
        <taxon>Eukaryota</taxon>
        <taxon>Metazoa</taxon>
        <taxon>Ecdysozoa</taxon>
        <taxon>Arthropoda</taxon>
        <taxon>Hexapoda</taxon>
        <taxon>Insecta</taxon>
        <taxon>Pterygota</taxon>
        <taxon>Neoptera</taxon>
        <taxon>Endopterygota</taxon>
        <taxon>Hymenoptera</taxon>
        <taxon>Apocrita</taxon>
        <taxon>Ichneumonoidea</taxon>
        <taxon>Braconidae</taxon>
        <taxon>Euphorinae</taxon>
        <taxon>Microctonus</taxon>
    </lineage>
</organism>
<keyword evidence="6" id="KW-1003">Cell membrane</keyword>
<dbReference type="SUPFAM" id="SSF56112">
    <property type="entry name" value="Protein kinase-like (PK-like)"/>
    <property type="match status" value="1"/>
</dbReference>
<feature type="compositionally biased region" description="Polar residues" evidence="23">
    <location>
        <begin position="764"/>
        <end position="803"/>
    </location>
</feature>
<feature type="domain" description="KA1" evidence="25">
    <location>
        <begin position="1006"/>
        <end position="1055"/>
    </location>
</feature>
<dbReference type="PROSITE" id="PS50011">
    <property type="entry name" value="PROTEIN_KINASE_DOM"/>
    <property type="match status" value="1"/>
</dbReference>
<evidence type="ECO:0000256" key="21">
    <source>
        <dbReference type="ARBA" id="ARBA00074935"/>
    </source>
</evidence>
<dbReference type="Gene3D" id="3.30.310.80">
    <property type="entry name" value="Kinase associated domain 1, KA1"/>
    <property type="match status" value="1"/>
</dbReference>
<dbReference type="Pfam" id="PF02149">
    <property type="entry name" value="KA1"/>
    <property type="match status" value="1"/>
</dbReference>
<keyword evidence="14" id="KW-0472">Membrane</keyword>
<dbReference type="SUPFAM" id="SSF103243">
    <property type="entry name" value="KA1-like"/>
    <property type="match status" value="1"/>
</dbReference>
<feature type="binding site" evidence="22">
    <location>
        <position position="377"/>
    </location>
    <ligand>
        <name>ATP</name>
        <dbReference type="ChEBI" id="CHEBI:30616"/>
    </ligand>
</feature>
<evidence type="ECO:0000256" key="1">
    <source>
        <dbReference type="ARBA" id="ARBA00004236"/>
    </source>
</evidence>
<comment type="subunit">
    <text evidence="19">Interacts with MAPT/TAU. Interacts with DLG5 (via coiled-coil domain). Interacts with STK3/MST2 and STK4/MST1 in the presence of DLG5. Interacts with YWHAB, YWHAG, YWHAQ and YWHAZ. Interacts with PKP2 (via N-terminus). Interacts with CDC25C. Interacts with KSR1.</text>
</comment>
<evidence type="ECO:0000256" key="5">
    <source>
        <dbReference type="ARBA" id="ARBA00012513"/>
    </source>
</evidence>
<feature type="region of interest" description="Disordered" evidence="23">
    <location>
        <begin position="316"/>
        <end position="341"/>
    </location>
</feature>
<keyword evidence="12" id="KW-0418">Kinase</keyword>
<evidence type="ECO:0000256" key="22">
    <source>
        <dbReference type="PROSITE-ProRule" id="PRU10141"/>
    </source>
</evidence>
<dbReference type="GO" id="GO:0050321">
    <property type="term" value="F:tau-protein kinase activity"/>
    <property type="evidence" value="ECO:0007669"/>
    <property type="project" value="TreeGrafter"/>
</dbReference>
<evidence type="ECO:0000259" key="24">
    <source>
        <dbReference type="PROSITE" id="PS50011"/>
    </source>
</evidence>
<keyword evidence="11 22" id="KW-0547">Nucleotide-binding</keyword>
<dbReference type="InterPro" id="IPR049508">
    <property type="entry name" value="MARK1-4_cat"/>
</dbReference>
<evidence type="ECO:0000256" key="23">
    <source>
        <dbReference type="SAM" id="MobiDB-lite"/>
    </source>
</evidence>
<dbReference type="FunFam" id="1.10.510.10:FF:001032">
    <property type="entry name" value="KP78b, isoform A"/>
    <property type="match status" value="1"/>
</dbReference>
<keyword evidence="27" id="KW-1185">Reference proteome</keyword>
<dbReference type="EMBL" id="JAQQBS010000002">
    <property type="protein sequence ID" value="KAK0173600.1"/>
    <property type="molecule type" value="Genomic_DNA"/>
</dbReference>
<feature type="compositionally biased region" description="Polar residues" evidence="23">
    <location>
        <begin position="883"/>
        <end position="895"/>
    </location>
</feature>
<dbReference type="PANTHER" id="PTHR24346:SF82">
    <property type="entry name" value="KP78A-RELATED"/>
    <property type="match status" value="1"/>
</dbReference>
<evidence type="ECO:0000256" key="18">
    <source>
        <dbReference type="ARBA" id="ARBA00054424"/>
    </source>
</evidence>
<comment type="catalytic activity">
    <reaction evidence="16">
        <text>L-threonyl-[protein] + ATP = O-phospho-L-threonyl-[protein] + ADP + H(+)</text>
        <dbReference type="Rhea" id="RHEA:46608"/>
        <dbReference type="Rhea" id="RHEA-COMP:11060"/>
        <dbReference type="Rhea" id="RHEA-COMP:11605"/>
        <dbReference type="ChEBI" id="CHEBI:15378"/>
        <dbReference type="ChEBI" id="CHEBI:30013"/>
        <dbReference type="ChEBI" id="CHEBI:30616"/>
        <dbReference type="ChEBI" id="CHEBI:61977"/>
        <dbReference type="ChEBI" id="CHEBI:456216"/>
        <dbReference type="EC" id="2.7.11.1"/>
    </reaction>
</comment>
<dbReference type="Pfam" id="PF00069">
    <property type="entry name" value="Pkinase"/>
    <property type="match status" value="1"/>
</dbReference>
<evidence type="ECO:0000313" key="27">
    <source>
        <dbReference type="Proteomes" id="UP001168990"/>
    </source>
</evidence>
<dbReference type="EC" id="2.7.11.1" evidence="5"/>
<dbReference type="FunFam" id="1.10.8.10:FF:000005">
    <property type="entry name" value="Non-specific serine/threonine protein kinase"/>
    <property type="match status" value="1"/>
</dbReference>
<keyword evidence="10" id="KW-0808">Transferase</keyword>
<dbReference type="GO" id="GO:0005524">
    <property type="term" value="F:ATP binding"/>
    <property type="evidence" value="ECO:0007669"/>
    <property type="project" value="UniProtKB-UniRule"/>
</dbReference>
<keyword evidence="13 22" id="KW-0067">ATP-binding</keyword>
<keyword evidence="9" id="KW-0597">Phosphoprotein</keyword>
<evidence type="ECO:0000256" key="9">
    <source>
        <dbReference type="ARBA" id="ARBA00022553"/>
    </source>
</evidence>
<evidence type="ECO:0000256" key="14">
    <source>
        <dbReference type="ARBA" id="ARBA00023136"/>
    </source>
</evidence>
<evidence type="ECO:0000256" key="3">
    <source>
        <dbReference type="ARBA" id="ARBA00004544"/>
    </source>
</evidence>
<evidence type="ECO:0000256" key="2">
    <source>
        <dbReference type="ARBA" id="ARBA00004316"/>
    </source>
</evidence>
<evidence type="ECO:0000256" key="4">
    <source>
        <dbReference type="ARBA" id="ARBA00006234"/>
    </source>
</evidence>
<feature type="compositionally biased region" description="Gly residues" evidence="23">
    <location>
        <begin position="688"/>
        <end position="701"/>
    </location>
</feature>
<dbReference type="InterPro" id="IPR017441">
    <property type="entry name" value="Protein_kinase_ATP_BS"/>
</dbReference>
<dbReference type="InterPro" id="IPR001772">
    <property type="entry name" value="KA1_dom"/>
</dbReference>
<sequence>MADRDNNIIDRIQLGRNSIGPTRKYLVTVGSRSSHEHGDNHDNERPASPAHENLKQWELIEGDRGLRVVEKRTSVPIRSIKNYAAPQPPSKRLAHTVVENEENLLDEILARKFKAFERSNIVQAVPSINDNIDGNIVDADSNINDNGNPIALNVILQSKNSVQADKSTDMLDQLERQVKAIEMGTIVAQTKLRDSTDLEPEIQLRYREHEDLLNNVTDDEAEGASMLQRGEATRNSTGNAAIKRPPVKLSRTSSDTRRCQDMEMPLRVQSRAQQQQTRTIAVKPVVTKKDDIGGQHRVDGPLKPLTVIMQRAMHGSNHKKTDGVGVSSSGGRFSSRSRTSEEPHIGKYKLLKTIGKGNFAKVKLAKHLPTGKEVAIKIIDKTQLNPGSLQKLFREVRIMKMLDHPNIVKLFQVIETEKTLYLVMEYASGGEVFDYLVLHGRMKEKEARAKFRQIVSAVQYCHQKKIIHRDLKAENLLLDSEMNIKIADFGFSNEFTPGNKLDTFCGSPPYAAPELFQGKKYDGPEVDVWSLGVILYTLVSGSLPFDGSTLRELRERVLRGKYRIPFYMSTDCENLLKKFLVLNPTKRASLENIMKDKWMNMGYEDDELKPYLEPEPDYKDHKRIGESAKALSILGYTRSEIEDSLGQAKYDDVFATYLLLGRKTTDPESDGSRSGSSLSLRNIPPQVGSGGGSGSGGGTGGTVQSPSHRGVHRSISASNAKPSRRASSGGETLRGAPSPGNATNHNHAPVVTGGTTATSGGSNFKRQNTVDAATIKENSARVSSTRSSAPKNSPGQLDTSVGTSPGGRGRVGKSNTINTGVGGVRPLTSPAPGSVGRRSTISYDQAKTSSSSTEKTNDVPSLGVSPSSRLVTPTTPAFPRNVPSRSTFHSGQNRTQRNHNQAHTHTQDTNAISPLAARPSFFSKLSSRFSKRAMEQSVPPKHPVVSAATTNDEQVKPRSLRFTWSMKTTSSRDPNDIMEEIRKVLDANKCQYEQRERFLLLCAHGDAASDSQVQWEIEVCKLPRLSLNGVRFKRILGTSIGFKNIASKIANELKL</sequence>
<feature type="compositionally biased region" description="Polar residues" evidence="23">
    <location>
        <begin position="837"/>
        <end position="854"/>
    </location>
</feature>
<dbReference type="PROSITE" id="PS50032">
    <property type="entry name" value="KA1"/>
    <property type="match status" value="1"/>
</dbReference>
<evidence type="ECO:0000256" key="16">
    <source>
        <dbReference type="ARBA" id="ARBA00047899"/>
    </source>
</evidence>
<evidence type="ECO:0000256" key="8">
    <source>
        <dbReference type="ARBA" id="ARBA00022527"/>
    </source>
</evidence>
<dbReference type="InterPro" id="IPR028375">
    <property type="entry name" value="KA1/Ssp2_C"/>
</dbReference>
<dbReference type="PROSITE" id="PS00107">
    <property type="entry name" value="PROTEIN_KINASE_ATP"/>
    <property type="match status" value="1"/>
</dbReference>
<comment type="subcellular location">
    <subcellularLocation>
        <location evidence="1">Cell membrane</location>
    </subcellularLocation>
    <subcellularLocation>
        <location evidence="2">Cell projection</location>
    </subcellularLocation>
    <subcellularLocation>
        <location evidence="3">Cytoplasm</location>
        <location evidence="3">Cell cortex</location>
    </subcellularLocation>
</comment>
<evidence type="ECO:0000256" key="11">
    <source>
        <dbReference type="ARBA" id="ARBA00022741"/>
    </source>
</evidence>
<comment type="similarity">
    <text evidence="4">Belongs to the protein kinase superfamily. CAMK Ser/Thr protein kinase family. SNF1 subfamily.</text>
</comment>
<dbReference type="GO" id="GO:0005886">
    <property type="term" value="C:plasma membrane"/>
    <property type="evidence" value="ECO:0007669"/>
    <property type="project" value="UniProtKB-SubCell"/>
</dbReference>
<dbReference type="SMART" id="SM00220">
    <property type="entry name" value="S_TKc"/>
    <property type="match status" value="1"/>
</dbReference>
<feature type="compositionally biased region" description="Polar residues" evidence="23">
    <location>
        <begin position="864"/>
        <end position="875"/>
    </location>
</feature>
<evidence type="ECO:0000256" key="17">
    <source>
        <dbReference type="ARBA" id="ARBA00048679"/>
    </source>
</evidence>
<name>A0AA39FQF7_9HYME</name>
<evidence type="ECO:0000256" key="12">
    <source>
        <dbReference type="ARBA" id="ARBA00022777"/>
    </source>
</evidence>
<feature type="compositionally biased region" description="Polar residues" evidence="23">
    <location>
        <begin position="715"/>
        <end position="730"/>
    </location>
</feature>
<dbReference type="PROSITE" id="PS00108">
    <property type="entry name" value="PROTEIN_KINASE_ST"/>
    <property type="match status" value="1"/>
</dbReference>
<comment type="caution">
    <text evidence="26">The sequence shown here is derived from an EMBL/GenBank/DDBJ whole genome shotgun (WGS) entry which is preliminary data.</text>
</comment>
<dbReference type="Proteomes" id="UP001168990">
    <property type="component" value="Unassembled WGS sequence"/>
</dbReference>
<feature type="region of interest" description="Disordered" evidence="23">
    <location>
        <begin position="229"/>
        <end position="258"/>
    </location>
</feature>
<keyword evidence="7" id="KW-0963">Cytoplasm</keyword>
<dbReference type="InterPro" id="IPR011009">
    <property type="entry name" value="Kinase-like_dom_sf"/>
</dbReference>
<feature type="compositionally biased region" description="Low complexity" evidence="23">
    <location>
        <begin position="752"/>
        <end position="762"/>
    </location>
</feature>
<evidence type="ECO:0000256" key="20">
    <source>
        <dbReference type="ARBA" id="ARBA00071529"/>
    </source>
</evidence>
<evidence type="ECO:0000259" key="25">
    <source>
        <dbReference type="PROSITE" id="PS50032"/>
    </source>
</evidence>
<reference evidence="26" key="2">
    <citation type="submission" date="2023-03" db="EMBL/GenBank/DDBJ databases">
        <authorList>
            <person name="Inwood S.N."/>
            <person name="Skelly J.G."/>
            <person name="Guhlin J."/>
            <person name="Harrop T.W.R."/>
            <person name="Goldson S.G."/>
            <person name="Dearden P.K."/>
        </authorList>
    </citation>
    <scope>NUCLEOTIDE SEQUENCE</scope>
    <source>
        <strain evidence="26">Irish</strain>
        <tissue evidence="26">Whole body</tissue>
    </source>
</reference>
<dbReference type="CDD" id="cd14072">
    <property type="entry name" value="STKc_MARK"/>
    <property type="match status" value="1"/>
</dbReference>
<keyword evidence="8" id="KW-0723">Serine/threonine-protein kinase</keyword>
<feature type="compositionally biased region" description="Basic and acidic residues" evidence="23">
    <location>
        <begin position="33"/>
        <end position="45"/>
    </location>
</feature>
<dbReference type="CDD" id="cd12196">
    <property type="entry name" value="MARK1-3_C"/>
    <property type="match status" value="1"/>
</dbReference>
<proteinExistence type="inferred from homology"/>
<dbReference type="GO" id="GO:0000226">
    <property type="term" value="P:microtubule cytoskeleton organization"/>
    <property type="evidence" value="ECO:0007669"/>
    <property type="project" value="TreeGrafter"/>
</dbReference>
<dbReference type="Gene3D" id="3.30.200.20">
    <property type="entry name" value="Phosphorylase Kinase, domain 1"/>
    <property type="match status" value="1"/>
</dbReference>
<comment type="catalytic activity">
    <reaction evidence="17">
        <text>L-seryl-[protein] + ATP = O-phospho-L-seryl-[protein] + ADP + H(+)</text>
        <dbReference type="Rhea" id="RHEA:17989"/>
        <dbReference type="Rhea" id="RHEA-COMP:9863"/>
        <dbReference type="Rhea" id="RHEA-COMP:11604"/>
        <dbReference type="ChEBI" id="CHEBI:15378"/>
        <dbReference type="ChEBI" id="CHEBI:29999"/>
        <dbReference type="ChEBI" id="CHEBI:30616"/>
        <dbReference type="ChEBI" id="CHEBI:83421"/>
        <dbReference type="ChEBI" id="CHEBI:456216"/>
        <dbReference type="EC" id="2.7.11.1"/>
    </reaction>
</comment>
<evidence type="ECO:0000256" key="7">
    <source>
        <dbReference type="ARBA" id="ARBA00022490"/>
    </source>
</evidence>
<accession>A0AA39FQF7</accession>
<gene>
    <name evidence="26" type="ORF">PV328_006772</name>
</gene>
<feature type="region of interest" description="Disordered" evidence="23">
    <location>
        <begin position="31"/>
        <end position="53"/>
    </location>
</feature>
<dbReference type="CDD" id="cd14337">
    <property type="entry name" value="UBA_MARK_Par1"/>
    <property type="match status" value="1"/>
</dbReference>
<feature type="domain" description="Protein kinase" evidence="24">
    <location>
        <begin position="348"/>
        <end position="599"/>
    </location>
</feature>
<evidence type="ECO:0000256" key="13">
    <source>
        <dbReference type="ARBA" id="ARBA00022840"/>
    </source>
</evidence>
<dbReference type="Gene3D" id="1.10.8.10">
    <property type="entry name" value="DNA helicase RuvA subunit, C-terminal domain"/>
    <property type="match status" value="1"/>
</dbReference>
<evidence type="ECO:0000256" key="19">
    <source>
        <dbReference type="ARBA" id="ARBA00063680"/>
    </source>
</evidence>
<dbReference type="Gene3D" id="1.10.510.10">
    <property type="entry name" value="Transferase(Phosphotransferase) domain 1"/>
    <property type="match status" value="1"/>
</dbReference>
<evidence type="ECO:0000256" key="6">
    <source>
        <dbReference type="ARBA" id="ARBA00022475"/>
    </source>
</evidence>
<dbReference type="AlphaFoldDB" id="A0AA39FQF7"/>
<dbReference type="GO" id="GO:0035556">
    <property type="term" value="P:intracellular signal transduction"/>
    <property type="evidence" value="ECO:0007669"/>
    <property type="project" value="TreeGrafter"/>
</dbReference>
<feature type="compositionally biased region" description="Low complexity" evidence="23">
    <location>
        <begin position="323"/>
        <end position="337"/>
    </location>
</feature>
<feature type="compositionally biased region" description="Low complexity" evidence="23">
    <location>
        <begin position="672"/>
        <end position="687"/>
    </location>
</feature>
<evidence type="ECO:0000256" key="10">
    <source>
        <dbReference type="ARBA" id="ARBA00022679"/>
    </source>
</evidence>
<reference evidence="26" key="1">
    <citation type="journal article" date="2023" name="bioRxiv">
        <title>Scaffold-level genome assemblies of two parasitoid biocontrol wasps reveal the parthenogenesis mechanism and an associated novel virus.</title>
        <authorList>
            <person name="Inwood S."/>
            <person name="Skelly J."/>
            <person name="Guhlin J."/>
            <person name="Harrop T."/>
            <person name="Goldson S."/>
            <person name="Dearden P."/>
        </authorList>
    </citation>
    <scope>NUCLEOTIDE SEQUENCE</scope>
    <source>
        <strain evidence="26">Irish</strain>
        <tissue evidence="26">Whole body</tissue>
    </source>
</reference>
<dbReference type="GO" id="GO:0005938">
    <property type="term" value="C:cell cortex"/>
    <property type="evidence" value="ECO:0007669"/>
    <property type="project" value="UniProtKB-SubCell"/>
</dbReference>
<protein>
    <recommendedName>
        <fullName evidence="20">MAP/microtubule affinity-regulating kinase 3</fullName>
        <ecNumber evidence="5">2.7.11.1</ecNumber>
    </recommendedName>
    <alternativeName>
        <fullName evidence="21">Serine/threonine-protein kinase par-1</fullName>
    </alternativeName>
</protein>
<dbReference type="FunFam" id="3.30.310.80:FF:000001">
    <property type="entry name" value="Non-specific serine/threonine protein kinase"/>
    <property type="match status" value="1"/>
</dbReference>
<feature type="region of interest" description="Disordered" evidence="23">
    <location>
        <begin position="663"/>
        <end position="910"/>
    </location>
</feature>